<dbReference type="InterPro" id="IPR000182">
    <property type="entry name" value="GNAT_dom"/>
</dbReference>
<dbReference type="InterPro" id="IPR051531">
    <property type="entry name" value="N-acetyltransferase"/>
</dbReference>
<proteinExistence type="predicted"/>
<feature type="domain" description="N-acetyltransferase" evidence="1">
    <location>
        <begin position="29"/>
        <end position="192"/>
    </location>
</feature>
<accession>A0ABT2DY18</accession>
<evidence type="ECO:0000259" key="1">
    <source>
        <dbReference type="PROSITE" id="PS51186"/>
    </source>
</evidence>
<protein>
    <submittedName>
        <fullName evidence="2">GNAT family N-acetyltransferase</fullName>
    </submittedName>
</protein>
<dbReference type="SUPFAM" id="SSF55729">
    <property type="entry name" value="Acyl-CoA N-acyltransferases (Nat)"/>
    <property type="match status" value="1"/>
</dbReference>
<sequence length="212" mass="24079">MSALGFSRLASLSWSGKTIDTQFLYSERLILRPVRPDDADCLFRIYGDPATNTFNPAGPYPDLTFARTRLAQWLDGWQKHDIGEMAIYDRLQPQELIGFGGISVRPLGNELTYNLGYRFATEAWGKGLATEFCFRILDYAFDERALEKVTAVVRANHLASQRVLVKAGLALRGQVNDVANAEPSLFYVLKAEEWQRNRQEMLRSHNSRLIGF</sequence>
<reference evidence="2 3" key="1">
    <citation type="submission" date="2022-04" db="EMBL/GenBank/DDBJ databases">
        <title>Proposal of a three novel species of Scandinavium, Scandinavium hiltneri, Scandinavium manionii, Scandinavium tedordense.</title>
        <authorList>
            <person name="Maddock D.W."/>
            <person name="Brady C.L."/>
            <person name="Denman S."/>
            <person name="Arnold D."/>
        </authorList>
    </citation>
    <scope>NUCLEOTIDE SEQUENCE [LARGE SCALE GENOMIC DNA]</scope>
    <source>
        <strain evidence="2 3">H11S7</strain>
    </source>
</reference>
<keyword evidence="3" id="KW-1185">Reference proteome</keyword>
<evidence type="ECO:0000313" key="3">
    <source>
        <dbReference type="Proteomes" id="UP001205357"/>
    </source>
</evidence>
<dbReference type="Proteomes" id="UP001205357">
    <property type="component" value="Unassembled WGS sequence"/>
</dbReference>
<dbReference type="Pfam" id="PF13302">
    <property type="entry name" value="Acetyltransf_3"/>
    <property type="match status" value="1"/>
</dbReference>
<dbReference type="InterPro" id="IPR016181">
    <property type="entry name" value="Acyl_CoA_acyltransferase"/>
</dbReference>
<dbReference type="RefSeq" id="WP_258987110.1">
    <property type="nucleotide sequence ID" value="NZ_JALIGE010000069.1"/>
</dbReference>
<dbReference type="PANTHER" id="PTHR43792:SF16">
    <property type="entry name" value="N-ACETYLTRANSFERASE DOMAIN-CONTAINING PROTEIN"/>
    <property type="match status" value="1"/>
</dbReference>
<dbReference type="EMBL" id="JALIGE010000069">
    <property type="protein sequence ID" value="MCS2160523.1"/>
    <property type="molecule type" value="Genomic_DNA"/>
</dbReference>
<name>A0ABT2DY18_9ENTR</name>
<evidence type="ECO:0000313" key="2">
    <source>
        <dbReference type="EMBL" id="MCS2160523.1"/>
    </source>
</evidence>
<comment type="caution">
    <text evidence="2">The sequence shown here is derived from an EMBL/GenBank/DDBJ whole genome shotgun (WGS) entry which is preliminary data.</text>
</comment>
<organism evidence="2 3">
    <name type="scientific">Scandinavium hiltneri</name>
    <dbReference type="NCBI Taxonomy" id="2926519"/>
    <lineage>
        <taxon>Bacteria</taxon>
        <taxon>Pseudomonadati</taxon>
        <taxon>Pseudomonadota</taxon>
        <taxon>Gammaproteobacteria</taxon>
        <taxon>Enterobacterales</taxon>
        <taxon>Enterobacteriaceae</taxon>
        <taxon>Scandinavium</taxon>
    </lineage>
</organism>
<gene>
    <name evidence="2" type="ORF">MUU47_05165</name>
</gene>
<dbReference type="PROSITE" id="PS51186">
    <property type="entry name" value="GNAT"/>
    <property type="match status" value="1"/>
</dbReference>
<dbReference type="Gene3D" id="3.40.630.30">
    <property type="match status" value="1"/>
</dbReference>
<dbReference type="PANTHER" id="PTHR43792">
    <property type="entry name" value="GNAT FAMILY, PUTATIVE (AFU_ORTHOLOGUE AFUA_3G00765)-RELATED-RELATED"/>
    <property type="match status" value="1"/>
</dbReference>